<keyword evidence="3" id="KW-1185">Reference proteome</keyword>
<evidence type="ECO:0000256" key="1">
    <source>
        <dbReference type="SAM" id="MobiDB-lite"/>
    </source>
</evidence>
<organism evidence="2 3">
    <name type="scientific">Prorocentrum cordatum</name>
    <dbReference type="NCBI Taxonomy" id="2364126"/>
    <lineage>
        <taxon>Eukaryota</taxon>
        <taxon>Sar</taxon>
        <taxon>Alveolata</taxon>
        <taxon>Dinophyceae</taxon>
        <taxon>Prorocentrales</taxon>
        <taxon>Prorocentraceae</taxon>
        <taxon>Prorocentrum</taxon>
    </lineage>
</organism>
<feature type="region of interest" description="Disordered" evidence="1">
    <location>
        <begin position="120"/>
        <end position="368"/>
    </location>
</feature>
<feature type="compositionally biased region" description="Basic and acidic residues" evidence="1">
    <location>
        <begin position="123"/>
        <end position="161"/>
    </location>
</feature>
<evidence type="ECO:0000313" key="2">
    <source>
        <dbReference type="EMBL" id="CAK0878062.1"/>
    </source>
</evidence>
<dbReference type="Proteomes" id="UP001189429">
    <property type="component" value="Unassembled WGS sequence"/>
</dbReference>
<feature type="region of interest" description="Disordered" evidence="1">
    <location>
        <begin position="79"/>
        <end position="107"/>
    </location>
</feature>
<proteinExistence type="predicted"/>
<feature type="compositionally biased region" description="Low complexity" evidence="1">
    <location>
        <begin position="196"/>
        <end position="224"/>
    </location>
</feature>
<accession>A0ABN9VWR7</accession>
<feature type="compositionally biased region" description="Polar residues" evidence="1">
    <location>
        <begin position="340"/>
        <end position="349"/>
    </location>
</feature>
<sequence>MSRFIRSRPGAGKNGAAKLTGFTEAELAAAEWARALPEVRENYRRTTNAEVKGGSVVRAAPLSSCLLPEGPLAALVMQGAGAKDADRRNIEKKKKKEKKEEKEKDSCLLPDGAVTALVVEGASVKDAEGRRKEKKEKKGDKAKENKKERKAGKEKDKKEKLAALGGAEAAGTPPASGLDACGPAPTGDAVDALIEAARAQAARAQAAVPVPSSPSGSRSASRGPKSLPPPGDRVPRDPRNPLLEAQDLNAYREYLRAADGPDGGARGSGESRWNHEGFLNRSPSPCRDRTEGAWASTRRGAWRSRAGGVYMPPSGRVEGEEDAGAPTTGASGRPARARAQPSTSTQRSLRSAAPCRRQRRSPSYSPSRATALAIAKCDALALPSQTASQGARRPPARVPEQLVRGAAQGIGTTRLTWVRMARPDQEEFVDGEAVDAGSRVYGPRGQVRVRLGWRLLGAAAGVCRDRYRLDEPDVVQGPAPQSVQRAEVKMPMGFGKRAGTVAFACEAEACN</sequence>
<feature type="compositionally biased region" description="Low complexity" evidence="1">
    <location>
        <begin position="162"/>
        <end position="171"/>
    </location>
</feature>
<gene>
    <name evidence="2" type="ORF">PCOR1329_LOCUS61941</name>
</gene>
<reference evidence="2" key="1">
    <citation type="submission" date="2023-10" db="EMBL/GenBank/DDBJ databases">
        <authorList>
            <person name="Chen Y."/>
            <person name="Shah S."/>
            <person name="Dougan E. K."/>
            <person name="Thang M."/>
            <person name="Chan C."/>
        </authorList>
    </citation>
    <scope>NUCLEOTIDE SEQUENCE [LARGE SCALE GENOMIC DNA]</scope>
</reference>
<name>A0ABN9VWR7_9DINO</name>
<evidence type="ECO:0000313" key="3">
    <source>
        <dbReference type="Proteomes" id="UP001189429"/>
    </source>
</evidence>
<dbReference type="EMBL" id="CAUYUJ010017806">
    <property type="protein sequence ID" value="CAK0878062.1"/>
    <property type="molecule type" value="Genomic_DNA"/>
</dbReference>
<protein>
    <submittedName>
        <fullName evidence="2">Uncharacterized protein</fullName>
    </submittedName>
</protein>
<comment type="caution">
    <text evidence="2">The sequence shown here is derived from an EMBL/GenBank/DDBJ whole genome shotgun (WGS) entry which is preliminary data.</text>
</comment>